<dbReference type="Proteomes" id="UP001209476">
    <property type="component" value="Unassembled WGS sequence"/>
</dbReference>
<keyword evidence="1" id="KW-0328">Glycosyltransferase</keyword>
<dbReference type="InterPro" id="IPR050748">
    <property type="entry name" value="Glycosyltrans_8_dom-fam"/>
</dbReference>
<dbReference type="PANTHER" id="PTHR13778">
    <property type="entry name" value="GLYCOSYLTRANSFERASE 8 DOMAIN-CONTAINING PROTEIN"/>
    <property type="match status" value="1"/>
</dbReference>
<evidence type="ECO:0000313" key="4">
    <source>
        <dbReference type="EMBL" id="MCW4166268.1"/>
    </source>
</evidence>
<dbReference type="InterPro" id="IPR002495">
    <property type="entry name" value="Glyco_trans_8"/>
</dbReference>
<comment type="caution">
    <text evidence="4">The sequence shown here is derived from an EMBL/GenBank/DDBJ whole genome shotgun (WGS) entry which is preliminary data.</text>
</comment>
<dbReference type="AlphaFoldDB" id="A0AAW5UYI9"/>
<evidence type="ECO:0000313" key="5">
    <source>
        <dbReference type="Proteomes" id="UP001209476"/>
    </source>
</evidence>
<name>A0AAW5UYI9_9BACT</name>
<evidence type="ECO:0000256" key="1">
    <source>
        <dbReference type="ARBA" id="ARBA00022676"/>
    </source>
</evidence>
<protein>
    <submittedName>
        <fullName evidence="4">Glycosyltransferase family 8 protein</fullName>
    </submittedName>
</protein>
<dbReference type="GO" id="GO:0046872">
    <property type="term" value="F:metal ion binding"/>
    <property type="evidence" value="ECO:0007669"/>
    <property type="project" value="UniProtKB-KW"/>
</dbReference>
<reference evidence="4" key="1">
    <citation type="submission" date="2022-11" db="EMBL/GenBank/DDBJ databases">
        <title>Genomic repertoires linked with pathogenic potency of arthritogenic Prevotella copri isolated from the gut of rheumatoid arthritis patients.</title>
        <authorList>
            <person name="Nii T."/>
            <person name="Maeda Y."/>
            <person name="Motooka D."/>
            <person name="Naito M."/>
            <person name="Matsumoto Y."/>
            <person name="Ogawa T."/>
            <person name="Oguro-Igashira E."/>
            <person name="Kishikawa T."/>
            <person name="Yamashita M."/>
            <person name="Koizumi S."/>
            <person name="Kurakawa T."/>
            <person name="Okumura R."/>
            <person name="Kayama H."/>
            <person name="Murakami M."/>
            <person name="Sakaguchi T."/>
            <person name="Das B."/>
            <person name="Nakamura S."/>
            <person name="Okada Y."/>
            <person name="Kumanogoh A."/>
            <person name="Takeda K."/>
        </authorList>
    </citation>
    <scope>NUCLEOTIDE SEQUENCE</scope>
    <source>
        <strain evidence="4">RA-N001-16</strain>
    </source>
</reference>
<dbReference type="Pfam" id="PF01501">
    <property type="entry name" value="Glyco_transf_8"/>
    <property type="match status" value="1"/>
</dbReference>
<dbReference type="PANTHER" id="PTHR13778:SF47">
    <property type="entry name" value="LIPOPOLYSACCHARIDE 1,3-GALACTOSYLTRANSFERASE"/>
    <property type="match status" value="1"/>
</dbReference>
<proteinExistence type="predicted"/>
<dbReference type="InterPro" id="IPR029044">
    <property type="entry name" value="Nucleotide-diphossugar_trans"/>
</dbReference>
<keyword evidence="2" id="KW-0808">Transferase</keyword>
<organism evidence="4 5">
    <name type="scientific">Segatella copri</name>
    <dbReference type="NCBI Taxonomy" id="165179"/>
    <lineage>
        <taxon>Bacteria</taxon>
        <taxon>Pseudomonadati</taxon>
        <taxon>Bacteroidota</taxon>
        <taxon>Bacteroidia</taxon>
        <taxon>Bacteroidales</taxon>
        <taxon>Prevotellaceae</taxon>
        <taxon>Segatella</taxon>
    </lineage>
</organism>
<gene>
    <name evidence="4" type="ORF">ONS98_13845</name>
</gene>
<dbReference type="RefSeq" id="WP_264911910.1">
    <property type="nucleotide sequence ID" value="NZ_JAPDUL010000002.1"/>
</dbReference>
<accession>A0AAW5UYI9</accession>
<dbReference type="Gene3D" id="3.90.550.10">
    <property type="entry name" value="Spore Coat Polysaccharide Biosynthesis Protein SpsA, Chain A"/>
    <property type="match status" value="1"/>
</dbReference>
<dbReference type="SUPFAM" id="SSF53448">
    <property type="entry name" value="Nucleotide-diphospho-sugar transferases"/>
    <property type="match status" value="1"/>
</dbReference>
<dbReference type="GO" id="GO:0016757">
    <property type="term" value="F:glycosyltransferase activity"/>
    <property type="evidence" value="ECO:0007669"/>
    <property type="project" value="UniProtKB-KW"/>
</dbReference>
<dbReference type="CDD" id="cd04194">
    <property type="entry name" value="GT8_A4GalT_like"/>
    <property type="match status" value="1"/>
</dbReference>
<evidence type="ECO:0000256" key="3">
    <source>
        <dbReference type="ARBA" id="ARBA00022723"/>
    </source>
</evidence>
<sequence length="308" mass="35991">MHYNIVIVADERYIQHSAVMLTSLFYTNREKKFIIYLLTDGISLETEAKLREVCTNFHAQLNVINCSIENLGDFPIGQWQPIMYFKLLIPQLLPSSEERCLFLDGDMIVHDDIKPLYFWNLEDKVIAAAEDIPDCIAFKSRLGLKAIDICINSGVMVCDLIKWRKMEHTLPIMAYASKIIGKIVNEQDVLACYFQNKIALLPIRWNMTTFYFFRSPKIFDKYLSELNVSKRNPGIIHFAAPIKPWFKDCQHPYRKLYSKFLKLTPWKGCGFSIYEQLTLWGRIKKIIRNYLNNLGILKDPMFTPPITK</sequence>
<keyword evidence="3" id="KW-0479">Metal-binding</keyword>
<evidence type="ECO:0000256" key="2">
    <source>
        <dbReference type="ARBA" id="ARBA00022679"/>
    </source>
</evidence>
<dbReference type="EMBL" id="JAPDUM010000002">
    <property type="protein sequence ID" value="MCW4166268.1"/>
    <property type="molecule type" value="Genomic_DNA"/>
</dbReference>